<sequence length="701" mass="79497">MDYYKLNRLLSLGNLAVISYFILENGIEASFLPLLSFAVGTSISSSPFILGLSLIVGSALLPLFFLKEISIQLLVFALVITSLSIFSIKFDYLKFVPFPLSLIFYFFLHPISSYFFSFIVLGSILLIIKKKIVPSLIYTVAIPFFLVQIFFLYSISLIKVGVSLFVLNEMASMSKFMLPADIIVILVSYLKRESLYSIITTLVIIVSLGISVLFLYVNPPFSLMYSSSSAIVSSSLLSDSEIEESILENLNDEKKIKNLLFLYRGDITSFCQKLVYKGNCEALVKISEIIPYKINYSLCDLHKIADCYEKLKKVPSRDIISFLSIAKEKDIELAERIGRLALSISPSPKLMKLMEEIEVLRIESLKYNWDPKVWVNRIIHGYRIIDYLGKGGSAYVLIGEKDNKKYAIKIPILIPLSNVVESYYDFINEYSQLRELSLSSDSIVRFVDAIVDVSAIKRIKDGDVLAYLNEPPILVMEFMEGKSVKELIQNDNVYYSDEWEKIVLLSALEVVKALEDIHKAGFVHLDIKPSNILFSSLPGKTGKEVLDNLTHKKIKIKVSDLGSARKIGEKFSQYTPEYCSVDQVEAIVEGKGAEPSMDIYSLGATIYKMLTRKDFNPPELIRLFNEASIVYSNGGDPKPILQKAKEVYKEYYMKLEIPDVDQRLKDLVKELVNPENRPTASEVYNKLKEILNNDERNSNPR</sequence>
<dbReference type="GO" id="GO:0005524">
    <property type="term" value="F:ATP binding"/>
    <property type="evidence" value="ECO:0007669"/>
    <property type="project" value="UniProtKB-KW"/>
</dbReference>
<dbReference type="GO" id="GO:0004674">
    <property type="term" value="F:protein serine/threonine kinase activity"/>
    <property type="evidence" value="ECO:0007669"/>
    <property type="project" value="TreeGrafter"/>
</dbReference>
<dbReference type="EMBL" id="JACHFY010000014">
    <property type="protein sequence ID" value="MBB5254331.1"/>
    <property type="molecule type" value="Genomic_DNA"/>
</dbReference>
<dbReference type="GO" id="GO:0005737">
    <property type="term" value="C:cytoplasm"/>
    <property type="evidence" value="ECO:0007669"/>
    <property type="project" value="TreeGrafter"/>
</dbReference>
<feature type="transmembrane region" description="Helical" evidence="4">
    <location>
        <begin position="47"/>
        <end position="66"/>
    </location>
</feature>
<dbReference type="PROSITE" id="PS50011">
    <property type="entry name" value="PROTEIN_KINASE_DOM"/>
    <property type="match status" value="1"/>
</dbReference>
<evidence type="ECO:0000313" key="9">
    <source>
        <dbReference type="Proteomes" id="UP000582213"/>
    </source>
</evidence>
<evidence type="ECO:0000256" key="4">
    <source>
        <dbReference type="SAM" id="Phobius"/>
    </source>
</evidence>
<dbReference type="InterPro" id="IPR000719">
    <property type="entry name" value="Prot_kinase_dom"/>
</dbReference>
<dbReference type="Proteomes" id="UP000582213">
    <property type="component" value="Unassembled WGS sequence"/>
</dbReference>
<keyword evidence="4" id="KW-0812">Transmembrane</keyword>
<evidence type="ECO:0000313" key="8">
    <source>
        <dbReference type="Proteomes" id="UP000427373"/>
    </source>
</evidence>
<dbReference type="OrthoDB" id="41005at2157"/>
<feature type="region of interest" description="Disordered" evidence="3">
    <location>
        <begin position="675"/>
        <end position="701"/>
    </location>
</feature>
<dbReference type="Proteomes" id="UP000427373">
    <property type="component" value="Chromosome"/>
</dbReference>
<evidence type="ECO:0000313" key="6">
    <source>
        <dbReference type="EMBL" id="MBB5254331.1"/>
    </source>
</evidence>
<evidence type="ECO:0000313" key="7">
    <source>
        <dbReference type="EMBL" id="QGR16428.1"/>
    </source>
</evidence>
<keyword evidence="1" id="KW-0547">Nucleotide-binding</keyword>
<organism evidence="7 8">
    <name type="scientific">Sulfurisphaera ohwakuensis</name>
    <dbReference type="NCBI Taxonomy" id="69656"/>
    <lineage>
        <taxon>Archaea</taxon>
        <taxon>Thermoproteota</taxon>
        <taxon>Thermoprotei</taxon>
        <taxon>Sulfolobales</taxon>
        <taxon>Sulfolobaceae</taxon>
        <taxon>Sulfurisphaera</taxon>
    </lineage>
</organism>
<dbReference type="SUPFAM" id="SSF56112">
    <property type="entry name" value="Protein kinase-like (PK-like)"/>
    <property type="match status" value="1"/>
</dbReference>
<reference evidence="7 8" key="1">
    <citation type="submission" date="2019-10" db="EMBL/GenBank/DDBJ databases">
        <title>Genome Sequences from Six Type Strain Members of the Archaeal Family Sulfolobaceae: Acidianus ambivalens, Acidianus infernus, Metallosphaera prunae, Stygiolobus azoricus, Sulfolobus metallicus, and Sulfurisphaera ohwakuensis.</title>
        <authorList>
            <person name="Counts J.A."/>
            <person name="Kelly R.M."/>
        </authorList>
    </citation>
    <scope>NUCLEOTIDE SEQUENCE [LARGE SCALE GENOMIC DNA]</scope>
    <source>
        <strain evidence="7 8">TA-1</strain>
    </source>
</reference>
<proteinExistence type="predicted"/>
<keyword evidence="2" id="KW-0067">ATP-binding</keyword>
<evidence type="ECO:0000259" key="5">
    <source>
        <dbReference type="PROSITE" id="PS50011"/>
    </source>
</evidence>
<dbReference type="GeneID" id="42800346"/>
<dbReference type="PROSITE" id="PS00108">
    <property type="entry name" value="PROTEIN_KINASE_ST"/>
    <property type="match status" value="1"/>
</dbReference>
<dbReference type="AlphaFoldDB" id="A0A650CF93"/>
<feature type="transmembrane region" description="Helical" evidence="4">
    <location>
        <begin position="135"/>
        <end position="158"/>
    </location>
</feature>
<feature type="transmembrane region" description="Helical" evidence="4">
    <location>
        <begin position="73"/>
        <end position="90"/>
    </location>
</feature>
<feature type="compositionally biased region" description="Basic and acidic residues" evidence="3">
    <location>
        <begin position="685"/>
        <end position="701"/>
    </location>
</feature>
<dbReference type="RefSeq" id="WP_156013986.1">
    <property type="nucleotide sequence ID" value="NZ_CP045484.1"/>
</dbReference>
<protein>
    <submittedName>
        <fullName evidence="7">Protein kinase</fullName>
    </submittedName>
</protein>
<dbReference type="KEGG" id="soh:D1869_03825"/>
<gene>
    <name evidence="7" type="ORF">D1869_03825</name>
    <name evidence="6" type="ORF">HNQ62_002105</name>
</gene>
<feature type="domain" description="Protein kinase" evidence="5">
    <location>
        <begin position="382"/>
        <end position="691"/>
    </location>
</feature>
<dbReference type="InterPro" id="IPR011009">
    <property type="entry name" value="Kinase-like_dom_sf"/>
</dbReference>
<dbReference type="PROSITE" id="PS00107">
    <property type="entry name" value="PROTEIN_KINASE_ATP"/>
    <property type="match status" value="1"/>
</dbReference>
<reference evidence="6 9" key="2">
    <citation type="submission" date="2020-08" db="EMBL/GenBank/DDBJ databases">
        <title>Genomic Encyclopedia of Type Strains, Phase IV (KMG-IV): sequencing the most valuable type-strain genomes for metagenomic binning, comparative biology and taxonomic classification.</title>
        <authorList>
            <person name="Goeker M."/>
        </authorList>
    </citation>
    <scope>NUCLEOTIDE SEQUENCE [LARGE SCALE GENOMIC DNA]</scope>
    <source>
        <strain evidence="6 9">DSM 12421</strain>
    </source>
</reference>
<dbReference type="PANTHER" id="PTHR44167:SF24">
    <property type="entry name" value="SERINE_THREONINE-PROTEIN KINASE CHK2"/>
    <property type="match status" value="1"/>
</dbReference>
<feature type="transmembrane region" description="Helical" evidence="4">
    <location>
        <begin position="12"/>
        <end position="35"/>
    </location>
</feature>
<dbReference type="SMART" id="SM00220">
    <property type="entry name" value="S_TKc"/>
    <property type="match status" value="1"/>
</dbReference>
<dbReference type="CDD" id="cd14014">
    <property type="entry name" value="STKc_PknB_like"/>
    <property type="match status" value="1"/>
</dbReference>
<dbReference type="Gene3D" id="1.10.510.10">
    <property type="entry name" value="Transferase(Phosphotransferase) domain 1"/>
    <property type="match status" value="1"/>
</dbReference>
<evidence type="ECO:0000256" key="2">
    <source>
        <dbReference type="ARBA" id="ARBA00022840"/>
    </source>
</evidence>
<evidence type="ECO:0000256" key="1">
    <source>
        <dbReference type="ARBA" id="ARBA00022741"/>
    </source>
</evidence>
<feature type="transmembrane region" description="Helical" evidence="4">
    <location>
        <begin position="195"/>
        <end position="217"/>
    </location>
</feature>
<dbReference type="InterPro" id="IPR017441">
    <property type="entry name" value="Protein_kinase_ATP_BS"/>
</dbReference>
<dbReference type="PANTHER" id="PTHR44167">
    <property type="entry name" value="OVARIAN-SPECIFIC SERINE/THREONINE-PROTEIN KINASE LOK-RELATED"/>
    <property type="match status" value="1"/>
</dbReference>
<feature type="transmembrane region" description="Helical" evidence="4">
    <location>
        <begin position="170"/>
        <end position="190"/>
    </location>
</feature>
<keyword evidence="4" id="KW-1133">Transmembrane helix</keyword>
<name>A0A650CF93_SULOH</name>
<dbReference type="Pfam" id="PF00069">
    <property type="entry name" value="Pkinase"/>
    <property type="match status" value="1"/>
</dbReference>
<dbReference type="InterPro" id="IPR008271">
    <property type="entry name" value="Ser/Thr_kinase_AS"/>
</dbReference>
<dbReference type="EMBL" id="CP045484">
    <property type="protein sequence ID" value="QGR16428.1"/>
    <property type="molecule type" value="Genomic_DNA"/>
</dbReference>
<feature type="transmembrane region" description="Helical" evidence="4">
    <location>
        <begin position="102"/>
        <end position="128"/>
    </location>
</feature>
<keyword evidence="8" id="KW-1185">Reference proteome</keyword>
<keyword evidence="7" id="KW-0808">Transferase</keyword>
<keyword evidence="7" id="KW-0418">Kinase</keyword>
<accession>A0A650CF93</accession>
<keyword evidence="4" id="KW-0472">Membrane</keyword>
<evidence type="ECO:0000256" key="3">
    <source>
        <dbReference type="SAM" id="MobiDB-lite"/>
    </source>
</evidence>